<protein>
    <submittedName>
        <fullName evidence="1">Uncharacterized protein</fullName>
    </submittedName>
</protein>
<name>A0A0D2Q5X1_GOSRA</name>
<sequence length="96" mass="11061">MPFSGLVPQLVRSPTDRPSSNNLGNLYKLIKLVNWFQFIKTKIELPSYFQNLSGSWRFELEQLNLEPYTLLLLAFDILIPTLACLQGQFPTCKLDL</sequence>
<accession>A0A0D2Q5X1</accession>
<keyword evidence="2" id="KW-1185">Reference proteome</keyword>
<dbReference type="EMBL" id="CM001741">
    <property type="protein sequence ID" value="KJB14664.1"/>
    <property type="molecule type" value="Genomic_DNA"/>
</dbReference>
<dbReference type="Proteomes" id="UP000032304">
    <property type="component" value="Chromosome 2"/>
</dbReference>
<gene>
    <name evidence="1" type="ORF">B456_002G136500</name>
</gene>
<organism evidence="1 2">
    <name type="scientific">Gossypium raimondii</name>
    <name type="common">Peruvian cotton</name>
    <name type="synonym">Gossypium klotzschianum subsp. raimondii</name>
    <dbReference type="NCBI Taxonomy" id="29730"/>
    <lineage>
        <taxon>Eukaryota</taxon>
        <taxon>Viridiplantae</taxon>
        <taxon>Streptophyta</taxon>
        <taxon>Embryophyta</taxon>
        <taxon>Tracheophyta</taxon>
        <taxon>Spermatophyta</taxon>
        <taxon>Magnoliopsida</taxon>
        <taxon>eudicotyledons</taxon>
        <taxon>Gunneridae</taxon>
        <taxon>Pentapetalae</taxon>
        <taxon>rosids</taxon>
        <taxon>malvids</taxon>
        <taxon>Malvales</taxon>
        <taxon>Malvaceae</taxon>
        <taxon>Malvoideae</taxon>
        <taxon>Gossypium</taxon>
    </lineage>
</organism>
<evidence type="ECO:0000313" key="2">
    <source>
        <dbReference type="Proteomes" id="UP000032304"/>
    </source>
</evidence>
<dbReference type="Gramene" id="KJB14664">
    <property type="protein sequence ID" value="KJB14664"/>
    <property type="gene ID" value="B456_002G136500"/>
</dbReference>
<evidence type="ECO:0000313" key="1">
    <source>
        <dbReference type="EMBL" id="KJB14664.1"/>
    </source>
</evidence>
<reference evidence="1 2" key="1">
    <citation type="journal article" date="2012" name="Nature">
        <title>Repeated polyploidization of Gossypium genomes and the evolution of spinnable cotton fibres.</title>
        <authorList>
            <person name="Paterson A.H."/>
            <person name="Wendel J.F."/>
            <person name="Gundlach H."/>
            <person name="Guo H."/>
            <person name="Jenkins J."/>
            <person name="Jin D."/>
            <person name="Llewellyn D."/>
            <person name="Showmaker K.C."/>
            <person name="Shu S."/>
            <person name="Udall J."/>
            <person name="Yoo M.J."/>
            <person name="Byers R."/>
            <person name="Chen W."/>
            <person name="Doron-Faigenboim A."/>
            <person name="Duke M.V."/>
            <person name="Gong L."/>
            <person name="Grimwood J."/>
            <person name="Grover C."/>
            <person name="Grupp K."/>
            <person name="Hu G."/>
            <person name="Lee T.H."/>
            <person name="Li J."/>
            <person name="Lin L."/>
            <person name="Liu T."/>
            <person name="Marler B.S."/>
            <person name="Page J.T."/>
            <person name="Roberts A.W."/>
            <person name="Romanel E."/>
            <person name="Sanders W.S."/>
            <person name="Szadkowski E."/>
            <person name="Tan X."/>
            <person name="Tang H."/>
            <person name="Xu C."/>
            <person name="Wang J."/>
            <person name="Wang Z."/>
            <person name="Zhang D."/>
            <person name="Zhang L."/>
            <person name="Ashrafi H."/>
            <person name="Bedon F."/>
            <person name="Bowers J.E."/>
            <person name="Brubaker C.L."/>
            <person name="Chee P.W."/>
            <person name="Das S."/>
            <person name="Gingle A.R."/>
            <person name="Haigler C.H."/>
            <person name="Harker D."/>
            <person name="Hoffmann L.V."/>
            <person name="Hovav R."/>
            <person name="Jones D.C."/>
            <person name="Lemke C."/>
            <person name="Mansoor S."/>
            <person name="ur Rahman M."/>
            <person name="Rainville L.N."/>
            <person name="Rambani A."/>
            <person name="Reddy U.K."/>
            <person name="Rong J.K."/>
            <person name="Saranga Y."/>
            <person name="Scheffler B.E."/>
            <person name="Scheffler J.A."/>
            <person name="Stelly D.M."/>
            <person name="Triplett B.A."/>
            <person name="Van Deynze A."/>
            <person name="Vaslin M.F."/>
            <person name="Waghmare V.N."/>
            <person name="Walford S.A."/>
            <person name="Wright R.J."/>
            <person name="Zaki E.A."/>
            <person name="Zhang T."/>
            <person name="Dennis E.S."/>
            <person name="Mayer K.F."/>
            <person name="Peterson D.G."/>
            <person name="Rokhsar D.S."/>
            <person name="Wang X."/>
            <person name="Schmutz J."/>
        </authorList>
    </citation>
    <scope>NUCLEOTIDE SEQUENCE [LARGE SCALE GENOMIC DNA]</scope>
</reference>
<dbReference type="AlphaFoldDB" id="A0A0D2Q5X1"/>
<proteinExistence type="predicted"/>